<dbReference type="PROSITE" id="PS00518">
    <property type="entry name" value="ZF_RING_1"/>
    <property type="match status" value="1"/>
</dbReference>
<dbReference type="SUPFAM" id="SSF53790">
    <property type="entry name" value="Tetrapyrrole methylase"/>
    <property type="match status" value="1"/>
</dbReference>
<keyword evidence="18" id="KW-1185">Reference proteome</keyword>
<feature type="domain" description="B box-type" evidence="16">
    <location>
        <begin position="595"/>
        <end position="636"/>
    </location>
</feature>
<dbReference type="SMART" id="SM00184">
    <property type="entry name" value="RING"/>
    <property type="match status" value="1"/>
</dbReference>
<evidence type="ECO:0000256" key="4">
    <source>
        <dbReference type="ARBA" id="ARBA00011927"/>
    </source>
</evidence>
<evidence type="ECO:0000256" key="14">
    <source>
        <dbReference type="SAM" id="MobiDB-lite"/>
    </source>
</evidence>
<name>A0AA88XPU4_PINIB</name>
<feature type="compositionally biased region" description="Low complexity" evidence="14">
    <location>
        <begin position="974"/>
        <end position="985"/>
    </location>
</feature>
<dbReference type="Pfam" id="PF00590">
    <property type="entry name" value="TP_methylase"/>
    <property type="match status" value="1"/>
</dbReference>
<dbReference type="SUPFAM" id="SSF57850">
    <property type="entry name" value="RING/U-box"/>
    <property type="match status" value="1"/>
</dbReference>
<feature type="region of interest" description="Disordered" evidence="14">
    <location>
        <begin position="835"/>
        <end position="894"/>
    </location>
</feature>
<dbReference type="NCBIfam" id="TIGR00522">
    <property type="entry name" value="dph5"/>
    <property type="match status" value="1"/>
</dbReference>
<evidence type="ECO:0000256" key="13">
    <source>
        <dbReference type="PROSITE-ProRule" id="PRU00024"/>
    </source>
</evidence>
<dbReference type="PANTHER" id="PTHR10882">
    <property type="entry name" value="DIPHTHINE SYNTHASE"/>
    <property type="match status" value="1"/>
</dbReference>
<keyword evidence="5" id="KW-0597">Phosphoprotein</keyword>
<dbReference type="Gene3D" id="2.120.10.30">
    <property type="entry name" value="TolB, C-terminal domain"/>
    <property type="match status" value="1"/>
</dbReference>
<dbReference type="InterPro" id="IPR011042">
    <property type="entry name" value="6-blade_b-propeller_TolB-like"/>
</dbReference>
<dbReference type="Proteomes" id="UP001186944">
    <property type="component" value="Unassembled WGS sequence"/>
</dbReference>
<evidence type="ECO:0000256" key="11">
    <source>
        <dbReference type="ARBA" id="ARBA00022833"/>
    </source>
</evidence>
<dbReference type="InterPro" id="IPR035996">
    <property type="entry name" value="4pyrrol_Methylase_sf"/>
</dbReference>
<dbReference type="Gene3D" id="3.30.160.60">
    <property type="entry name" value="Classic Zinc Finger"/>
    <property type="match status" value="1"/>
</dbReference>
<dbReference type="EC" id="2.1.1.314" evidence="4"/>
<comment type="caution">
    <text evidence="17">The sequence shown here is derived from an EMBL/GenBank/DDBJ whole genome shotgun (WGS) entry which is preliminary data.</text>
</comment>
<evidence type="ECO:0000259" key="16">
    <source>
        <dbReference type="PROSITE" id="PS50119"/>
    </source>
</evidence>
<evidence type="ECO:0000256" key="10">
    <source>
        <dbReference type="ARBA" id="ARBA00022771"/>
    </source>
</evidence>
<dbReference type="Pfam" id="PF00643">
    <property type="entry name" value="zf-B_box"/>
    <property type="match status" value="2"/>
</dbReference>
<dbReference type="SUPFAM" id="SSF101898">
    <property type="entry name" value="NHL repeat"/>
    <property type="match status" value="1"/>
</dbReference>
<keyword evidence="10 13" id="KW-0863">Zinc-finger</keyword>
<organism evidence="17 18">
    <name type="scientific">Pinctada imbricata</name>
    <name type="common">Atlantic pearl-oyster</name>
    <name type="synonym">Pinctada martensii</name>
    <dbReference type="NCBI Taxonomy" id="66713"/>
    <lineage>
        <taxon>Eukaryota</taxon>
        <taxon>Metazoa</taxon>
        <taxon>Spiralia</taxon>
        <taxon>Lophotrochozoa</taxon>
        <taxon>Mollusca</taxon>
        <taxon>Bivalvia</taxon>
        <taxon>Autobranchia</taxon>
        <taxon>Pteriomorphia</taxon>
        <taxon>Pterioida</taxon>
        <taxon>Pterioidea</taxon>
        <taxon>Pteriidae</taxon>
        <taxon>Pinctada</taxon>
    </lineage>
</organism>
<dbReference type="GO" id="GO:0141133">
    <property type="term" value="F:diphthine methyl ester synthase activity"/>
    <property type="evidence" value="ECO:0007669"/>
    <property type="project" value="UniProtKB-EC"/>
</dbReference>
<dbReference type="CDD" id="cd11647">
    <property type="entry name" value="DHP5_DphB"/>
    <property type="match status" value="1"/>
</dbReference>
<evidence type="ECO:0000256" key="9">
    <source>
        <dbReference type="ARBA" id="ARBA00022723"/>
    </source>
</evidence>
<reference evidence="17" key="1">
    <citation type="submission" date="2019-08" db="EMBL/GenBank/DDBJ databases">
        <title>The improved chromosome-level genome for the pearl oyster Pinctada fucata martensii using PacBio sequencing and Hi-C.</title>
        <authorList>
            <person name="Zheng Z."/>
        </authorList>
    </citation>
    <scope>NUCLEOTIDE SEQUENCE</scope>
    <source>
        <strain evidence="17">ZZ-2019</strain>
        <tissue evidence="17">Adductor muscle</tissue>
    </source>
</reference>
<protein>
    <recommendedName>
        <fullName evidence="4">diphthine methyl ester synthase</fullName>
        <ecNumber evidence="4">2.1.1.314</ecNumber>
    </recommendedName>
</protein>
<dbReference type="InterPro" id="IPR017907">
    <property type="entry name" value="Znf_RING_CS"/>
</dbReference>
<comment type="function">
    <text evidence="1">S-adenosyl-L-methionine-dependent methyltransferase that catalyzes four methylations of the modified target histidine residue in translation elongation factor 2 (EF-2), to form an intermediate called diphthine methyl ester. The four successive methylation reactions represent the second step of diphthamide biosynthesis.</text>
</comment>
<dbReference type="InterPro" id="IPR013083">
    <property type="entry name" value="Znf_RING/FYVE/PHD"/>
</dbReference>
<dbReference type="InterPro" id="IPR000315">
    <property type="entry name" value="Znf_B-box"/>
</dbReference>
<dbReference type="GO" id="GO:0032259">
    <property type="term" value="P:methylation"/>
    <property type="evidence" value="ECO:0007669"/>
    <property type="project" value="UniProtKB-KW"/>
</dbReference>
<dbReference type="FunFam" id="3.40.1010.10:FF:000004">
    <property type="entry name" value="Putative diphthine synthase"/>
    <property type="match status" value="1"/>
</dbReference>
<dbReference type="CDD" id="cd19757">
    <property type="entry name" value="Bbox1"/>
    <property type="match status" value="1"/>
</dbReference>
<dbReference type="SMART" id="SM00336">
    <property type="entry name" value="BBOX"/>
    <property type="match status" value="2"/>
</dbReference>
<keyword evidence="6" id="KW-0489">Methyltransferase</keyword>
<dbReference type="InterPro" id="IPR000878">
    <property type="entry name" value="4pyrrol_Mease"/>
</dbReference>
<dbReference type="PANTHER" id="PTHR10882:SF0">
    <property type="entry name" value="DIPHTHINE METHYL ESTER SYNTHASE"/>
    <property type="match status" value="1"/>
</dbReference>
<evidence type="ECO:0000313" key="17">
    <source>
        <dbReference type="EMBL" id="KAK3089504.1"/>
    </source>
</evidence>
<dbReference type="SUPFAM" id="SSF57845">
    <property type="entry name" value="B-box zinc-binding domain"/>
    <property type="match status" value="1"/>
</dbReference>
<dbReference type="GO" id="GO:0017183">
    <property type="term" value="P:protein histidyl modification to diphthamide"/>
    <property type="evidence" value="ECO:0007669"/>
    <property type="project" value="InterPro"/>
</dbReference>
<dbReference type="Gene3D" id="3.30.950.10">
    <property type="entry name" value="Methyltransferase, Cobalt-precorrin-4 Transmethylase, Domain 2"/>
    <property type="match status" value="1"/>
</dbReference>
<dbReference type="AlphaFoldDB" id="A0AA88XPU4"/>
<dbReference type="GO" id="GO:0008270">
    <property type="term" value="F:zinc ion binding"/>
    <property type="evidence" value="ECO:0007669"/>
    <property type="project" value="UniProtKB-KW"/>
</dbReference>
<gene>
    <name evidence="17" type="ORF">FSP39_004138</name>
</gene>
<accession>A0AA88XPU4</accession>
<dbReference type="FunFam" id="3.30.950.10:FF:000004">
    <property type="entry name" value="Diphthine synthase putative"/>
    <property type="match status" value="1"/>
</dbReference>
<feature type="domain" description="RING-type" evidence="15">
    <location>
        <begin position="448"/>
        <end position="500"/>
    </location>
</feature>
<dbReference type="InterPro" id="IPR004551">
    <property type="entry name" value="Dphthn_synthase"/>
</dbReference>
<sequence>MFYLIGLGLGDAKDITVKGLETVRKCSRIYLEAYTSILTVGKEALVRKTHEEFYGCSIILADRDMVESQSDEILADADKVDVALLVVGDPFGATTHTDFVLRAKEKGIPYKVIHNASIMNACGCCGLQLYNFGETISIVFWTDSWRPDSFYQKIKENRQRGMHTLCLLGKKIYEPPRYMSASLAAEQLLEIIDNKHQLEEDLAMTEDTVCVGLARIGSDTEQILASTLQEMINVDLGGPLHSLIIPGNMHPLEKDMLKMFAIRITMDTSLTVSEDVTVPENVTVPEDVQVFPPDISLGLVSTDEFYEEAKEELVTGNEGTDGEDTVGEDTVGEDTVAVGDVRKVVIDSPETDDVVIDTPETDDVQDSRIIQTEDPETDNVALISSNKIESYLDSSSDSESDERIVELGDLSAEKNNLASESLLNGDGPLNDSSVGLSEACRAYSDFICSLCKQLFQDPRILSCLHTFCYSCLEKELKSNSTLEDDQGEDGTEDRVTCPSCGSKTMLTDKGLDGLPVNHYLQNMADISKSLDVNECGVCRLQNVSSPAQSFCLDCSDLLCEDCANKHTFTRFTLSHKVTPLKEDALKGQTEQLRLKQRGTCSEHANEPLKFYCQDCMIAVCRDCILLDHQNHSSVLLSTFTDGLKKELGILMIGLTDRMSSLQGKSRKKRKWTLDTAEEAEVNRIKQISQAIIASIQAQEEAAVKKLHEKFDILRNMYVTADDLATNIQDTMHMSQTFVDNAMYEEIFRLQPIFRQRISTLLNKEVLPKKSSSFKAPFAGINSNLLNSEHGLKDKIFTITMPDRKTPNRDKMFMAEMDKKASLRDIYKTSEEEIATATPMLGTTPELVPVPVPSDSDTSSREPPKDAVTKTKKSKNRRKKKESQPVEVAFSTPKQQQFSDLLGGYGASSSASGGPSGLSATASFMGLGGMPSYPVFSSPTIGPDGMPFYRGYNNIPVHLQQTKSQPSPQPKQPKQPKQPASKGPQPNNQAAKKQKALVSISPKWRLDTCVEGDVKQPFLTCVHPVLPKKVVVSDSNNNKVKMFNLEGNFLQYFDAASPTSVTYTGGLLVWNTGTNVVFQSIDQEKPFQRTLTFQKQDARHPVAWFPKKHCIVGNEDHVRFYEVSKEEEKVTRSENMSFTHEGRPLSQIISVRSDFHGNHVVITDWNLKAFVIVDVRKGKNQTVGAFNGDNPTGPWLPGGACFDNKGNVFAVDYTGNRLLHLDTSGALLQQWNTSPTIDKPWCVACSGPSHLLVTGNDQFVHVYDLAYK</sequence>
<dbReference type="Gene3D" id="3.30.40.10">
    <property type="entry name" value="Zinc/RING finger domain, C3HC4 (zinc finger)"/>
    <property type="match status" value="1"/>
</dbReference>
<evidence type="ECO:0000256" key="12">
    <source>
        <dbReference type="ARBA" id="ARBA00048752"/>
    </source>
</evidence>
<dbReference type="HAMAP" id="MF_01084">
    <property type="entry name" value="Diphthine_synth"/>
    <property type="match status" value="1"/>
</dbReference>
<dbReference type="InterPro" id="IPR027370">
    <property type="entry name" value="Znf-RING_euk"/>
</dbReference>
<proteinExistence type="inferred from homology"/>
<keyword evidence="7" id="KW-0808">Transferase</keyword>
<evidence type="ECO:0000259" key="15">
    <source>
        <dbReference type="PROSITE" id="PS50089"/>
    </source>
</evidence>
<keyword evidence="9" id="KW-0479">Metal-binding</keyword>
<evidence type="ECO:0000256" key="7">
    <source>
        <dbReference type="ARBA" id="ARBA00022679"/>
    </source>
</evidence>
<comment type="similarity">
    <text evidence="3">Belongs to the diphthine synthase family.</text>
</comment>
<dbReference type="PROSITE" id="PS50089">
    <property type="entry name" value="ZF_RING_2"/>
    <property type="match status" value="1"/>
</dbReference>
<dbReference type="InterPro" id="IPR014777">
    <property type="entry name" value="4pyrrole_Mease_sub1"/>
</dbReference>
<dbReference type="Pfam" id="PF13445">
    <property type="entry name" value="zf-RING_UBOX"/>
    <property type="match status" value="1"/>
</dbReference>
<dbReference type="InterPro" id="IPR001841">
    <property type="entry name" value="Znf_RING"/>
</dbReference>
<evidence type="ECO:0000313" key="18">
    <source>
        <dbReference type="Proteomes" id="UP001186944"/>
    </source>
</evidence>
<evidence type="ECO:0000256" key="6">
    <source>
        <dbReference type="ARBA" id="ARBA00022603"/>
    </source>
</evidence>
<keyword evidence="11" id="KW-0862">Zinc</keyword>
<dbReference type="Gene3D" id="3.40.1010.10">
    <property type="entry name" value="Cobalt-precorrin-4 Transmethylase, Domain 1"/>
    <property type="match status" value="1"/>
</dbReference>
<evidence type="ECO:0000256" key="5">
    <source>
        <dbReference type="ARBA" id="ARBA00022553"/>
    </source>
</evidence>
<dbReference type="EMBL" id="VSWD01000010">
    <property type="protein sequence ID" value="KAK3089504.1"/>
    <property type="molecule type" value="Genomic_DNA"/>
</dbReference>
<evidence type="ECO:0000256" key="2">
    <source>
        <dbReference type="ARBA" id="ARBA00005156"/>
    </source>
</evidence>
<feature type="region of interest" description="Disordered" evidence="14">
    <location>
        <begin position="959"/>
        <end position="995"/>
    </location>
</feature>
<feature type="compositionally biased region" description="Basic residues" evidence="14">
    <location>
        <begin position="869"/>
        <end position="880"/>
    </location>
</feature>
<feature type="domain" description="B box-type" evidence="16">
    <location>
        <begin position="533"/>
        <end position="580"/>
    </location>
</feature>
<dbReference type="PROSITE" id="PS50119">
    <property type="entry name" value="ZF_BBOX"/>
    <property type="match status" value="2"/>
</dbReference>
<feature type="compositionally biased region" description="Basic and acidic residues" evidence="14">
    <location>
        <begin position="857"/>
        <end position="868"/>
    </location>
</feature>
<evidence type="ECO:0000256" key="8">
    <source>
        <dbReference type="ARBA" id="ARBA00022691"/>
    </source>
</evidence>
<dbReference type="InterPro" id="IPR014776">
    <property type="entry name" value="4pyrrole_Mease_sub2"/>
</dbReference>
<comment type="catalytic activity">
    <reaction evidence="12">
        <text>2-[(3S)-amino-3-carboxypropyl]-L-histidyl-[translation elongation factor 2] + 4 S-adenosyl-L-methionine = diphthine methyl ester-[translation elongation factor 2] + 4 S-adenosyl-L-homocysteine + 3 H(+)</text>
        <dbReference type="Rhea" id="RHEA:42652"/>
        <dbReference type="Rhea" id="RHEA-COMP:9749"/>
        <dbReference type="Rhea" id="RHEA-COMP:10173"/>
        <dbReference type="ChEBI" id="CHEBI:15378"/>
        <dbReference type="ChEBI" id="CHEBI:57856"/>
        <dbReference type="ChEBI" id="CHEBI:59789"/>
        <dbReference type="ChEBI" id="CHEBI:73995"/>
        <dbReference type="ChEBI" id="CHEBI:79005"/>
        <dbReference type="EC" id="2.1.1.314"/>
    </reaction>
</comment>
<keyword evidence="8" id="KW-0949">S-adenosyl-L-methionine</keyword>
<comment type="pathway">
    <text evidence="2">Protein modification; peptidyl-diphthamide biosynthesis.</text>
</comment>
<evidence type="ECO:0000256" key="1">
    <source>
        <dbReference type="ARBA" id="ARBA00004006"/>
    </source>
</evidence>
<evidence type="ECO:0000256" key="3">
    <source>
        <dbReference type="ARBA" id="ARBA00006729"/>
    </source>
</evidence>